<keyword evidence="2" id="KW-1185">Reference proteome</keyword>
<protein>
    <recommendedName>
        <fullName evidence="3">AMP-dependent synthetase/ligase domain-containing protein</fullName>
    </recommendedName>
</protein>
<evidence type="ECO:0008006" key="3">
    <source>
        <dbReference type="Google" id="ProtNLM"/>
    </source>
</evidence>
<accession>A0A2I0HH22</accession>
<comment type="caution">
    <text evidence="1">The sequence shown here is derived from an EMBL/GenBank/DDBJ whole genome shotgun (WGS) entry which is preliminary data.</text>
</comment>
<dbReference type="EMBL" id="PGOL01015317">
    <property type="protein sequence ID" value="PKI30994.1"/>
    <property type="molecule type" value="Genomic_DNA"/>
</dbReference>
<dbReference type="STRING" id="22663.A0A2I0HH22"/>
<reference evidence="1 2" key="1">
    <citation type="submission" date="2017-11" db="EMBL/GenBank/DDBJ databases">
        <title>De-novo sequencing of pomegranate (Punica granatum L.) genome.</title>
        <authorList>
            <person name="Akparov Z."/>
            <person name="Amiraslanov A."/>
            <person name="Hajiyeva S."/>
            <person name="Abbasov M."/>
            <person name="Kaur K."/>
            <person name="Hamwieh A."/>
            <person name="Solovyev V."/>
            <person name="Salamov A."/>
            <person name="Braich B."/>
            <person name="Kosarev P."/>
            <person name="Mahmoud A."/>
            <person name="Hajiyev E."/>
            <person name="Babayeva S."/>
            <person name="Izzatullayeva V."/>
            <person name="Mammadov A."/>
            <person name="Mammadov A."/>
            <person name="Sharifova S."/>
            <person name="Ojaghi J."/>
            <person name="Eynullazada K."/>
            <person name="Bayramov B."/>
            <person name="Abdulazimova A."/>
            <person name="Shahmuradov I."/>
        </authorList>
    </citation>
    <scope>NUCLEOTIDE SEQUENCE [LARGE SCALE GENOMIC DNA]</scope>
    <source>
        <strain evidence="2">cv. AG2017</strain>
        <tissue evidence="1">Leaf</tissue>
    </source>
</reference>
<feature type="non-terminal residue" evidence="1">
    <location>
        <position position="51"/>
    </location>
</feature>
<organism evidence="1 2">
    <name type="scientific">Punica granatum</name>
    <name type="common">Pomegranate</name>
    <dbReference type="NCBI Taxonomy" id="22663"/>
    <lineage>
        <taxon>Eukaryota</taxon>
        <taxon>Viridiplantae</taxon>
        <taxon>Streptophyta</taxon>
        <taxon>Embryophyta</taxon>
        <taxon>Tracheophyta</taxon>
        <taxon>Spermatophyta</taxon>
        <taxon>Magnoliopsida</taxon>
        <taxon>eudicotyledons</taxon>
        <taxon>Gunneridae</taxon>
        <taxon>Pentapetalae</taxon>
        <taxon>rosids</taxon>
        <taxon>malvids</taxon>
        <taxon>Myrtales</taxon>
        <taxon>Lythraceae</taxon>
        <taxon>Punica</taxon>
    </lineage>
</organism>
<dbReference type="Gene3D" id="3.40.50.980">
    <property type="match status" value="1"/>
</dbReference>
<proteinExistence type="predicted"/>
<evidence type="ECO:0000313" key="2">
    <source>
        <dbReference type="Proteomes" id="UP000233551"/>
    </source>
</evidence>
<sequence length="51" mass="5450">MESVTLTGLLKKAASEFPERRAISVCGKSDFTHARLNELVEHAASHLVAAG</sequence>
<evidence type="ECO:0000313" key="1">
    <source>
        <dbReference type="EMBL" id="PKI30994.1"/>
    </source>
</evidence>
<dbReference type="Proteomes" id="UP000233551">
    <property type="component" value="Unassembled WGS sequence"/>
</dbReference>
<dbReference type="AlphaFoldDB" id="A0A2I0HH22"/>
<gene>
    <name evidence="1" type="ORF">CRG98_048615</name>
</gene>
<name>A0A2I0HH22_PUNGR</name>